<reference evidence="2 3" key="1">
    <citation type="submission" date="2019-07" db="EMBL/GenBank/DDBJ databases">
        <title>De Novo Assembly of kiwifruit Actinidia rufa.</title>
        <authorList>
            <person name="Sugita-Konishi S."/>
            <person name="Sato K."/>
            <person name="Mori E."/>
            <person name="Abe Y."/>
            <person name="Kisaki G."/>
            <person name="Hamano K."/>
            <person name="Suezawa K."/>
            <person name="Otani M."/>
            <person name="Fukuda T."/>
            <person name="Manabe T."/>
            <person name="Gomi K."/>
            <person name="Tabuchi M."/>
            <person name="Akimitsu K."/>
            <person name="Kataoka I."/>
        </authorList>
    </citation>
    <scope>NUCLEOTIDE SEQUENCE [LARGE SCALE GENOMIC DNA]</scope>
    <source>
        <strain evidence="3">cv. Fuchu</strain>
    </source>
</reference>
<dbReference type="Proteomes" id="UP000585474">
    <property type="component" value="Unassembled WGS sequence"/>
</dbReference>
<dbReference type="OrthoDB" id="273452at2759"/>
<gene>
    <name evidence="2" type="ORF">Acr_09g0007460</name>
</gene>
<dbReference type="EMBL" id="BJWL01000009">
    <property type="protein sequence ID" value="GFY94300.1"/>
    <property type="molecule type" value="Genomic_DNA"/>
</dbReference>
<keyword evidence="3" id="KW-1185">Reference proteome</keyword>
<comment type="caution">
    <text evidence="2">The sequence shown here is derived from an EMBL/GenBank/DDBJ whole genome shotgun (WGS) entry which is preliminary data.</text>
</comment>
<evidence type="ECO:0000256" key="1">
    <source>
        <dbReference type="SAM" id="MobiDB-lite"/>
    </source>
</evidence>
<feature type="region of interest" description="Disordered" evidence="1">
    <location>
        <begin position="16"/>
        <end position="51"/>
    </location>
</feature>
<name>A0A7J0F6J6_9ERIC</name>
<protein>
    <submittedName>
        <fullName evidence="2">Putative serine esterase family protein</fullName>
    </submittedName>
</protein>
<accession>A0A7J0F6J6</accession>
<evidence type="ECO:0000313" key="3">
    <source>
        <dbReference type="Proteomes" id="UP000585474"/>
    </source>
</evidence>
<evidence type="ECO:0000313" key="2">
    <source>
        <dbReference type="EMBL" id="GFY94300.1"/>
    </source>
</evidence>
<sequence length="344" mass="38494">MLLRRIRWIIGLTHHKNSSSASSSSSSYSNHPKRLPDAPRPPPLPPKRKQQPMLDAVHEIAIYIHRFHNLDLFQQGWYQIKITMRWEDGDNNTSLGTPARVVQYQAPDVDSDDIYGVWRIDDTDHSFSTQPFRIRYARQDVLLSVMIAFNLSLGKYEGLPTSAVILKFELMYAPVLENGSGLQASLDAFSASVHEFRIPPKALLGLHSYCPVHFDSFHAVLVDITIHISLLKGVIHTASAKVPSDSSAIKGDEGENFDKSKQVMVVRALLTSRDILLEELQNLSKAINQMVDLADFTSKLDDSRLFSSSREAVLETSHAVVSAEASSKPQTDSEVLILFCGYYS</sequence>
<dbReference type="AlphaFoldDB" id="A0A7J0F6J6"/>
<organism evidence="2 3">
    <name type="scientific">Actinidia rufa</name>
    <dbReference type="NCBI Taxonomy" id="165716"/>
    <lineage>
        <taxon>Eukaryota</taxon>
        <taxon>Viridiplantae</taxon>
        <taxon>Streptophyta</taxon>
        <taxon>Embryophyta</taxon>
        <taxon>Tracheophyta</taxon>
        <taxon>Spermatophyta</taxon>
        <taxon>Magnoliopsida</taxon>
        <taxon>eudicotyledons</taxon>
        <taxon>Gunneridae</taxon>
        <taxon>Pentapetalae</taxon>
        <taxon>asterids</taxon>
        <taxon>Ericales</taxon>
        <taxon>Actinidiaceae</taxon>
        <taxon>Actinidia</taxon>
    </lineage>
</organism>
<proteinExistence type="predicted"/>
<feature type="compositionally biased region" description="Low complexity" evidence="1">
    <location>
        <begin position="18"/>
        <end position="29"/>
    </location>
</feature>
<dbReference type="InterPro" id="IPR022122">
    <property type="entry name" value="DUF3657"/>
</dbReference>
<dbReference type="Pfam" id="PF12394">
    <property type="entry name" value="DUF3657"/>
    <property type="match status" value="1"/>
</dbReference>